<gene>
    <name evidence="1" type="ORF">SAMN02745857_02611</name>
</gene>
<keyword evidence="2" id="KW-1185">Reference proteome</keyword>
<dbReference type="EMBL" id="FWXD01000015">
    <property type="protein sequence ID" value="SMC26841.1"/>
    <property type="molecule type" value="Genomic_DNA"/>
</dbReference>
<organism evidence="1 2">
    <name type="scientific">Andreprevotia lacus DSM 23236</name>
    <dbReference type="NCBI Taxonomy" id="1121001"/>
    <lineage>
        <taxon>Bacteria</taxon>
        <taxon>Pseudomonadati</taxon>
        <taxon>Pseudomonadota</taxon>
        <taxon>Betaproteobacteria</taxon>
        <taxon>Neisseriales</taxon>
        <taxon>Chitinibacteraceae</taxon>
        <taxon>Andreprevotia</taxon>
    </lineage>
</organism>
<dbReference type="OrthoDB" id="8592571at2"/>
<evidence type="ECO:0000313" key="1">
    <source>
        <dbReference type="EMBL" id="SMC26841.1"/>
    </source>
</evidence>
<accession>A0A1W1XTH2</accession>
<evidence type="ECO:0008006" key="3">
    <source>
        <dbReference type="Google" id="ProtNLM"/>
    </source>
</evidence>
<protein>
    <recommendedName>
        <fullName evidence="3">RNA-binding protein</fullName>
    </recommendedName>
</protein>
<dbReference type="RefSeq" id="WP_084091249.1">
    <property type="nucleotide sequence ID" value="NZ_FWXD01000015.1"/>
</dbReference>
<dbReference type="STRING" id="1121001.SAMN02745857_02611"/>
<dbReference type="AlphaFoldDB" id="A0A1W1XTH2"/>
<proteinExistence type="predicted"/>
<name>A0A1W1XTH2_9NEIS</name>
<sequence>MAVLVIRHLPPDTHPDAVVDLLRELGYSEPVGKVTLCDGSGQPWAVITLPISRVACVAVAGMLNGRFWNGQVLEAEQTHVWRE</sequence>
<dbReference type="Proteomes" id="UP000192761">
    <property type="component" value="Unassembled WGS sequence"/>
</dbReference>
<reference evidence="1 2" key="1">
    <citation type="submission" date="2017-04" db="EMBL/GenBank/DDBJ databases">
        <authorList>
            <person name="Afonso C.L."/>
            <person name="Miller P.J."/>
            <person name="Scott M.A."/>
            <person name="Spackman E."/>
            <person name="Goraichik I."/>
            <person name="Dimitrov K.M."/>
            <person name="Suarez D.L."/>
            <person name="Swayne D.E."/>
        </authorList>
    </citation>
    <scope>NUCLEOTIDE SEQUENCE [LARGE SCALE GENOMIC DNA]</scope>
    <source>
        <strain evidence="1 2">DSM 23236</strain>
    </source>
</reference>
<evidence type="ECO:0000313" key="2">
    <source>
        <dbReference type="Proteomes" id="UP000192761"/>
    </source>
</evidence>